<evidence type="ECO:0008006" key="4">
    <source>
        <dbReference type="Google" id="ProtNLM"/>
    </source>
</evidence>
<protein>
    <recommendedName>
        <fullName evidence="4">DUF3040 domain-containing protein</fullName>
    </recommendedName>
</protein>
<name>A0A0F2TNE2_STRR3</name>
<organism evidence="2 3">
    <name type="scientific">Streptomyces rubellomurinus (strain ATCC 31215)</name>
    <dbReference type="NCBI Taxonomy" id="359131"/>
    <lineage>
        <taxon>Bacteria</taxon>
        <taxon>Bacillati</taxon>
        <taxon>Actinomycetota</taxon>
        <taxon>Actinomycetes</taxon>
        <taxon>Kitasatosporales</taxon>
        <taxon>Streptomycetaceae</taxon>
        <taxon>Streptomyces</taxon>
    </lineage>
</organism>
<proteinExistence type="predicted"/>
<gene>
    <name evidence="2" type="ORF">VM95_03200</name>
</gene>
<keyword evidence="1" id="KW-0472">Membrane</keyword>
<reference evidence="2 3" key="1">
    <citation type="submission" date="2015-02" db="EMBL/GenBank/DDBJ databases">
        <authorList>
            <person name="Ju K.-S."/>
            <person name="Doroghazi J.R."/>
            <person name="Metcalf W."/>
        </authorList>
    </citation>
    <scope>NUCLEOTIDE SEQUENCE [LARGE SCALE GENOMIC DNA]</scope>
    <source>
        <strain evidence="2 3">ATCC 31215</strain>
    </source>
</reference>
<sequence length="122" mass="13311">MPAVTGGVEAMAMERPGLSWRERRILSEVESTLRGERRLDRELSRMRLTLRHRVGGALAGLGRIPLTALVVLLTVSVLLARTREHSADVLAVFAAVWLATSLLFAARIAAGAAARRSRRSGR</sequence>
<accession>A0A0F2TNE2</accession>
<keyword evidence="1" id="KW-1133">Transmembrane helix</keyword>
<evidence type="ECO:0000313" key="2">
    <source>
        <dbReference type="EMBL" id="KJS63257.1"/>
    </source>
</evidence>
<feature type="transmembrane region" description="Helical" evidence="1">
    <location>
        <begin position="91"/>
        <end position="114"/>
    </location>
</feature>
<dbReference type="AlphaFoldDB" id="A0A0F2TNE2"/>
<evidence type="ECO:0000256" key="1">
    <source>
        <dbReference type="SAM" id="Phobius"/>
    </source>
</evidence>
<keyword evidence="3" id="KW-1185">Reference proteome</keyword>
<dbReference type="Proteomes" id="UP000033699">
    <property type="component" value="Unassembled WGS sequence"/>
</dbReference>
<dbReference type="EMBL" id="JZKH01000004">
    <property type="protein sequence ID" value="KJS63257.1"/>
    <property type="molecule type" value="Genomic_DNA"/>
</dbReference>
<evidence type="ECO:0000313" key="3">
    <source>
        <dbReference type="Proteomes" id="UP000033699"/>
    </source>
</evidence>
<comment type="caution">
    <text evidence="2">The sequence shown here is derived from an EMBL/GenBank/DDBJ whole genome shotgun (WGS) entry which is preliminary data.</text>
</comment>
<keyword evidence="1" id="KW-0812">Transmembrane</keyword>
<dbReference type="PATRIC" id="fig|359131.3.peg.3761"/>
<feature type="transmembrane region" description="Helical" evidence="1">
    <location>
        <begin position="54"/>
        <end position="79"/>
    </location>
</feature>